<keyword evidence="1" id="KW-0472">Membrane</keyword>
<feature type="transmembrane region" description="Helical" evidence="1">
    <location>
        <begin position="21"/>
        <end position="43"/>
    </location>
</feature>
<name>A0A447L1Q1_SEROD</name>
<evidence type="ECO:0000313" key="3">
    <source>
        <dbReference type="Proteomes" id="UP000281391"/>
    </source>
</evidence>
<dbReference type="RefSeq" id="WP_128135987.1">
    <property type="nucleotide sequence ID" value="NZ_LR134117.1"/>
</dbReference>
<sequence>MIAAVKCVNGALTAMLQSQGLFKVGLFTSILCFIVALPAMYYATTRWGVTGTAGSILLVESISFVCLLLFLFIYMKKDKPTL</sequence>
<proteinExistence type="predicted"/>
<organism evidence="2 3">
    <name type="scientific">Serratia odorifera</name>
    <dbReference type="NCBI Taxonomy" id="618"/>
    <lineage>
        <taxon>Bacteria</taxon>
        <taxon>Pseudomonadati</taxon>
        <taxon>Pseudomonadota</taxon>
        <taxon>Gammaproteobacteria</taxon>
        <taxon>Enterobacterales</taxon>
        <taxon>Yersiniaceae</taxon>
        <taxon>Serratia</taxon>
    </lineage>
</organism>
<protein>
    <submittedName>
        <fullName evidence="2">Uncharacterized protein</fullName>
    </submittedName>
</protein>
<evidence type="ECO:0000256" key="1">
    <source>
        <dbReference type="SAM" id="Phobius"/>
    </source>
</evidence>
<reference evidence="2 3" key="1">
    <citation type="submission" date="2018-12" db="EMBL/GenBank/DDBJ databases">
        <authorList>
            <consortium name="Pathogen Informatics"/>
        </authorList>
    </citation>
    <scope>NUCLEOTIDE SEQUENCE [LARGE SCALE GENOMIC DNA]</scope>
    <source>
        <strain evidence="2 3">NCTC11214</strain>
    </source>
</reference>
<evidence type="ECO:0000313" key="2">
    <source>
        <dbReference type="EMBL" id="VDZ65129.1"/>
    </source>
</evidence>
<feature type="transmembrane region" description="Helical" evidence="1">
    <location>
        <begin position="55"/>
        <end position="75"/>
    </location>
</feature>
<dbReference type="EMBL" id="LR134117">
    <property type="protein sequence ID" value="VDZ65129.1"/>
    <property type="molecule type" value="Genomic_DNA"/>
</dbReference>
<dbReference type="AlphaFoldDB" id="A0A447L1Q1"/>
<dbReference type="KEGG" id="sof:NCTC11214_05317"/>
<dbReference type="Proteomes" id="UP000281391">
    <property type="component" value="Chromosome"/>
</dbReference>
<accession>A0A447L1Q1</accession>
<keyword evidence="1" id="KW-0812">Transmembrane</keyword>
<gene>
    <name evidence="2" type="ORF">NCTC11214_05317</name>
</gene>
<keyword evidence="1" id="KW-1133">Transmembrane helix</keyword>